<organism evidence="1 2">
    <name type="scientific">Candidatus Wallbacteria bacterium HGW-Wallbacteria-1</name>
    <dbReference type="NCBI Taxonomy" id="2013854"/>
    <lineage>
        <taxon>Bacteria</taxon>
        <taxon>Candidatus Walliibacteriota</taxon>
    </lineage>
</organism>
<evidence type="ECO:0000313" key="2">
    <source>
        <dbReference type="Proteomes" id="UP000233256"/>
    </source>
</evidence>
<dbReference type="AlphaFoldDB" id="A0A2N1PNG8"/>
<evidence type="ECO:0008006" key="3">
    <source>
        <dbReference type="Google" id="ProtNLM"/>
    </source>
</evidence>
<name>A0A2N1PNG8_9BACT</name>
<accession>A0A2N1PNG8</accession>
<gene>
    <name evidence="1" type="ORF">CVV64_12005</name>
</gene>
<dbReference type="Proteomes" id="UP000233256">
    <property type="component" value="Unassembled WGS sequence"/>
</dbReference>
<evidence type="ECO:0000313" key="1">
    <source>
        <dbReference type="EMBL" id="PKK89870.1"/>
    </source>
</evidence>
<protein>
    <recommendedName>
        <fullName evidence="3">Cache domain-containing protein</fullName>
    </recommendedName>
</protein>
<comment type="caution">
    <text evidence="1">The sequence shown here is derived from an EMBL/GenBank/DDBJ whole genome shotgun (WGS) entry which is preliminary data.</text>
</comment>
<reference evidence="1 2" key="1">
    <citation type="journal article" date="2017" name="ISME J.">
        <title>Potential for microbial H2 and metal transformations associated with novel bacteria and archaea in deep terrestrial subsurface sediments.</title>
        <authorList>
            <person name="Hernsdorf A.W."/>
            <person name="Amano Y."/>
            <person name="Miyakawa K."/>
            <person name="Ise K."/>
            <person name="Suzuki Y."/>
            <person name="Anantharaman K."/>
            <person name="Probst A."/>
            <person name="Burstein D."/>
            <person name="Thomas B.C."/>
            <person name="Banfield J.F."/>
        </authorList>
    </citation>
    <scope>NUCLEOTIDE SEQUENCE [LARGE SCALE GENOMIC DNA]</scope>
    <source>
        <strain evidence="1">HGW-Wallbacteria-1</strain>
    </source>
</reference>
<proteinExistence type="predicted"/>
<dbReference type="EMBL" id="PGXC01000010">
    <property type="protein sequence ID" value="PKK89870.1"/>
    <property type="molecule type" value="Genomic_DNA"/>
</dbReference>
<sequence length="518" mass="58558">MNRKIIFTIFSALIALAAIRGIRYSASDAGQKDNRTESNFLNTTFSALDKARDQSVFQIKTYFNQLSVKAFSSIEDNSITSAFRIILQEKATPAVLEDLDAHFVTTYSDFYDLLFIDFSGKVFYSVRMEDDFNQNIFSGKLSRTALSKKLLERSRNCFVDFDYYWPSGEPAAFFAVSTQSSPEDHNQKTNGWMVFQLPHNRMNAIIESRGQMGRTGETYLANKSLMMLTDSRFNPESAVLRQKVDTASARKAFTSPNSHIISCDYRGIEVLSSCSNFEMMDTKWAVLAEIDEDEVLTNHFRTNIADFSDSIAEKAAYNPQNMTPSAPSRPDTSNLIRVDVNETVKAAHGTGLITHGVATCTCIIATFQNRFTFMSHISPMDEIYNSGFTPSLITENPIRRDALGALMRRISHYEIRPCEAGKINFHIIANHSRSLAGILNKLTAMGHDLSHIRFHHMPSAENANVIVTDSDEILIEWVTKNKRHLQNARENQPLSTKFRDITNYENMAGEFRTFNSSL</sequence>